<sequence length="138" mass="15184">MVSNTTVLLLQIPTHKELRSLHSPSPPGADNAAGAASPTAQLPMTSSFNGGEKGRAQRRNADTGYNTFTPTRKRQLKRWALYDELLKSYLQQLPFLISGSEVGASEFNLQHLLQSSAYNEWPNPDFIKSLPTLSPSIT</sequence>
<name>A0AAV4RW35_CAEEX</name>
<evidence type="ECO:0000313" key="2">
    <source>
        <dbReference type="EMBL" id="GIY25041.1"/>
    </source>
</evidence>
<dbReference type="AlphaFoldDB" id="A0AAV4RW35"/>
<feature type="compositionally biased region" description="Polar residues" evidence="1">
    <location>
        <begin position="38"/>
        <end position="49"/>
    </location>
</feature>
<feature type="region of interest" description="Disordered" evidence="1">
    <location>
        <begin position="18"/>
        <end position="69"/>
    </location>
</feature>
<reference evidence="2 3" key="1">
    <citation type="submission" date="2021-06" db="EMBL/GenBank/DDBJ databases">
        <title>Caerostris extrusa draft genome.</title>
        <authorList>
            <person name="Kono N."/>
            <person name="Arakawa K."/>
        </authorList>
    </citation>
    <scope>NUCLEOTIDE SEQUENCE [LARGE SCALE GENOMIC DNA]</scope>
</reference>
<evidence type="ECO:0000256" key="1">
    <source>
        <dbReference type="SAM" id="MobiDB-lite"/>
    </source>
</evidence>
<comment type="caution">
    <text evidence="2">The sequence shown here is derived from an EMBL/GenBank/DDBJ whole genome shotgun (WGS) entry which is preliminary data.</text>
</comment>
<protein>
    <submittedName>
        <fullName evidence="2">Uncharacterized protein</fullName>
    </submittedName>
</protein>
<dbReference type="Proteomes" id="UP001054945">
    <property type="component" value="Unassembled WGS sequence"/>
</dbReference>
<keyword evidence="3" id="KW-1185">Reference proteome</keyword>
<feature type="compositionally biased region" description="Basic and acidic residues" evidence="1">
    <location>
        <begin position="52"/>
        <end position="61"/>
    </location>
</feature>
<gene>
    <name evidence="2" type="ORF">CEXT_566271</name>
</gene>
<dbReference type="EMBL" id="BPLR01008484">
    <property type="protein sequence ID" value="GIY25041.1"/>
    <property type="molecule type" value="Genomic_DNA"/>
</dbReference>
<organism evidence="2 3">
    <name type="scientific">Caerostris extrusa</name>
    <name type="common">Bark spider</name>
    <name type="synonym">Caerostris bankana</name>
    <dbReference type="NCBI Taxonomy" id="172846"/>
    <lineage>
        <taxon>Eukaryota</taxon>
        <taxon>Metazoa</taxon>
        <taxon>Ecdysozoa</taxon>
        <taxon>Arthropoda</taxon>
        <taxon>Chelicerata</taxon>
        <taxon>Arachnida</taxon>
        <taxon>Araneae</taxon>
        <taxon>Araneomorphae</taxon>
        <taxon>Entelegynae</taxon>
        <taxon>Araneoidea</taxon>
        <taxon>Araneidae</taxon>
        <taxon>Caerostris</taxon>
    </lineage>
</organism>
<proteinExistence type="predicted"/>
<evidence type="ECO:0000313" key="3">
    <source>
        <dbReference type="Proteomes" id="UP001054945"/>
    </source>
</evidence>
<accession>A0AAV4RW35</accession>